<evidence type="ECO:0000313" key="6">
    <source>
        <dbReference type="Proteomes" id="UP001283361"/>
    </source>
</evidence>
<dbReference type="SUPFAM" id="SSF48403">
    <property type="entry name" value="Ankyrin repeat"/>
    <property type="match status" value="1"/>
</dbReference>
<proteinExistence type="predicted"/>
<gene>
    <name evidence="5" type="ORF">RRG08_051218</name>
</gene>
<dbReference type="InterPro" id="IPR000421">
    <property type="entry name" value="FA58C"/>
</dbReference>
<dbReference type="Pfam" id="PF13637">
    <property type="entry name" value="Ank_4"/>
    <property type="match status" value="1"/>
</dbReference>
<dbReference type="Proteomes" id="UP001283361">
    <property type="component" value="Unassembled WGS sequence"/>
</dbReference>
<keyword evidence="6" id="KW-1185">Reference proteome</keyword>
<dbReference type="PROSITE" id="PS50297">
    <property type="entry name" value="ANK_REP_REGION"/>
    <property type="match status" value="4"/>
</dbReference>
<protein>
    <recommendedName>
        <fullName evidence="4">F5/8 type C domain-containing protein</fullName>
    </recommendedName>
</protein>
<comment type="caution">
    <text evidence="5">The sequence shown here is derived from an EMBL/GenBank/DDBJ whole genome shotgun (WGS) entry which is preliminary data.</text>
</comment>
<accession>A0AAE0Z2R0</accession>
<sequence>MGRESELLKAVKNLDNLKVQKLLSSAVKKKNEESLCWNSVDTGHKIRVELRHIDVNIREPDTGYTPLLLAVLHGSKEIAERLIFNCADVTAKDVKGNTGLHLAVFHGRLDVVELMIFNDAEVNSQNEDGNTALHIACQAAVDQRVKIICRLIESGANAWMQNKYSWMPLDVAAMYNRVDAVGAMLESVPTLVENRVAVVEAAVRGCKQSVELLLEHGIQPSRLDDLHGSSALHEAVRFNRLEVVRLLLDFQADPDLPNLKKDTPRLIASQLPSERAQKMLELFDEQPDRPARLPKLRPVVETSLTSKDENSEKKLGHIKDYPPIPNDITWTQNRPVYCSSCTEKNTNLNILDDNLRSLWVIPVLHNAWTILNLRTEHVLTGITIYGWNSPQMVRTFQIQISDSMEGPWTLVSTHTCSLLGSTDPKEEAFPQVFKGFTVRTRYMRLYIVDNHGGSYICFQGLQLHGADSLVLDSLAECGLARIQDSFISLGLNTWKRLLDISHEQADQLISEPEKKASLWATVYKGRKEMYPMTRLSWITPPVASIFVGDILPEMIIQSDPGVSQVVHLIGQGAVLSGSTEQRLSPKGDGKPSVASFSDISISPAGLYLLQVKGVNTDITLESPIPTEVRPKAKSDTEIASAFDEIQEMLSQMKASLNN</sequence>
<dbReference type="Pfam" id="PF00754">
    <property type="entry name" value="F5_F8_type_C"/>
    <property type="match status" value="1"/>
</dbReference>
<evidence type="ECO:0000256" key="3">
    <source>
        <dbReference type="PROSITE-ProRule" id="PRU00023"/>
    </source>
</evidence>
<dbReference type="InterPro" id="IPR008979">
    <property type="entry name" value="Galactose-bd-like_sf"/>
</dbReference>
<evidence type="ECO:0000256" key="1">
    <source>
        <dbReference type="ARBA" id="ARBA00022737"/>
    </source>
</evidence>
<reference evidence="5" key="1">
    <citation type="journal article" date="2023" name="G3 (Bethesda)">
        <title>A reference genome for the long-term kleptoplast-retaining sea slug Elysia crispata morphotype clarki.</title>
        <authorList>
            <person name="Eastman K.E."/>
            <person name="Pendleton A.L."/>
            <person name="Shaikh M.A."/>
            <person name="Suttiyut T."/>
            <person name="Ogas R."/>
            <person name="Tomko P."/>
            <person name="Gavelis G."/>
            <person name="Widhalm J.R."/>
            <person name="Wisecaver J.H."/>
        </authorList>
    </citation>
    <scope>NUCLEOTIDE SEQUENCE</scope>
    <source>
        <strain evidence="5">ECLA1</strain>
    </source>
</reference>
<dbReference type="InterPro" id="IPR036770">
    <property type="entry name" value="Ankyrin_rpt-contain_sf"/>
</dbReference>
<dbReference type="PANTHER" id="PTHR24174:SF16">
    <property type="entry name" value="CASKIN-2"/>
    <property type="match status" value="1"/>
</dbReference>
<dbReference type="SMART" id="SM00248">
    <property type="entry name" value="ANK"/>
    <property type="match status" value="5"/>
</dbReference>
<dbReference type="Gene3D" id="2.60.120.260">
    <property type="entry name" value="Galactose-binding domain-like"/>
    <property type="match status" value="1"/>
</dbReference>
<organism evidence="5 6">
    <name type="scientific">Elysia crispata</name>
    <name type="common">lettuce slug</name>
    <dbReference type="NCBI Taxonomy" id="231223"/>
    <lineage>
        <taxon>Eukaryota</taxon>
        <taxon>Metazoa</taxon>
        <taxon>Spiralia</taxon>
        <taxon>Lophotrochozoa</taxon>
        <taxon>Mollusca</taxon>
        <taxon>Gastropoda</taxon>
        <taxon>Heterobranchia</taxon>
        <taxon>Euthyneura</taxon>
        <taxon>Panpulmonata</taxon>
        <taxon>Sacoglossa</taxon>
        <taxon>Placobranchoidea</taxon>
        <taxon>Plakobranchidae</taxon>
        <taxon>Elysia</taxon>
    </lineage>
</organism>
<name>A0AAE0Z2R0_9GAST</name>
<dbReference type="Pfam" id="PF00023">
    <property type="entry name" value="Ank"/>
    <property type="match status" value="1"/>
</dbReference>
<evidence type="ECO:0000256" key="2">
    <source>
        <dbReference type="ARBA" id="ARBA00023043"/>
    </source>
</evidence>
<dbReference type="Pfam" id="PF12796">
    <property type="entry name" value="Ank_2"/>
    <property type="match status" value="1"/>
</dbReference>
<evidence type="ECO:0000259" key="4">
    <source>
        <dbReference type="PROSITE" id="PS50022"/>
    </source>
</evidence>
<dbReference type="PROSITE" id="PS50022">
    <property type="entry name" value="FA58C_3"/>
    <property type="match status" value="1"/>
</dbReference>
<feature type="repeat" description="ANK" evidence="3">
    <location>
        <begin position="128"/>
        <end position="163"/>
    </location>
</feature>
<dbReference type="InterPro" id="IPR002110">
    <property type="entry name" value="Ankyrin_rpt"/>
</dbReference>
<dbReference type="Gene3D" id="1.25.40.20">
    <property type="entry name" value="Ankyrin repeat-containing domain"/>
    <property type="match status" value="2"/>
</dbReference>
<keyword evidence="1" id="KW-0677">Repeat</keyword>
<dbReference type="PANTHER" id="PTHR24174">
    <property type="entry name" value="ANKYRIN REPEAT AND STERILE ALPHA MOTIF DOMAIN-CONTAINING PROTEIN 1"/>
    <property type="match status" value="1"/>
</dbReference>
<dbReference type="EMBL" id="JAWDGP010004874">
    <property type="protein sequence ID" value="KAK3761530.1"/>
    <property type="molecule type" value="Genomic_DNA"/>
</dbReference>
<feature type="repeat" description="ANK" evidence="3">
    <location>
        <begin position="227"/>
        <end position="259"/>
    </location>
</feature>
<feature type="domain" description="F5/8 type C" evidence="4">
    <location>
        <begin position="310"/>
        <end position="466"/>
    </location>
</feature>
<keyword evidence="2 3" id="KW-0040">ANK repeat</keyword>
<dbReference type="AlphaFoldDB" id="A0AAE0Z2R0"/>
<feature type="repeat" description="ANK" evidence="3">
    <location>
        <begin position="95"/>
        <end position="127"/>
    </location>
</feature>
<dbReference type="InterPro" id="IPR033635">
    <property type="entry name" value="ANKS1/Caskin"/>
</dbReference>
<dbReference type="SUPFAM" id="SSF49785">
    <property type="entry name" value="Galactose-binding domain-like"/>
    <property type="match status" value="1"/>
</dbReference>
<feature type="repeat" description="ANK" evidence="3">
    <location>
        <begin position="62"/>
        <end position="94"/>
    </location>
</feature>
<evidence type="ECO:0000313" key="5">
    <source>
        <dbReference type="EMBL" id="KAK3761530.1"/>
    </source>
</evidence>
<dbReference type="PROSITE" id="PS50088">
    <property type="entry name" value="ANK_REPEAT"/>
    <property type="match status" value="4"/>
</dbReference>